<dbReference type="GO" id="GO:0042910">
    <property type="term" value="F:xenobiotic transmembrane transporter activity"/>
    <property type="evidence" value="ECO:0007669"/>
    <property type="project" value="InterPro"/>
</dbReference>
<organism evidence="14 15">
    <name type="scientific">Lachnospira eligens</name>
    <dbReference type="NCBI Taxonomy" id="39485"/>
    <lineage>
        <taxon>Bacteria</taxon>
        <taxon>Bacillati</taxon>
        <taxon>Bacillota</taxon>
        <taxon>Clostridia</taxon>
        <taxon>Lachnospirales</taxon>
        <taxon>Lachnospiraceae</taxon>
        <taxon>Lachnospira</taxon>
    </lineage>
</organism>
<evidence type="ECO:0000313" key="15">
    <source>
        <dbReference type="Proteomes" id="UP000285844"/>
    </source>
</evidence>
<accession>A0A413YYV6</accession>
<evidence type="ECO:0000256" key="3">
    <source>
        <dbReference type="ARBA" id="ARBA00010199"/>
    </source>
</evidence>
<dbReference type="InterPro" id="IPR048279">
    <property type="entry name" value="MdtK-like"/>
</dbReference>
<dbReference type="RefSeq" id="WP_118265023.1">
    <property type="nucleotide sequence ID" value="NZ_QRKY01000002.1"/>
</dbReference>
<keyword evidence="11 13" id="KW-0472">Membrane</keyword>
<evidence type="ECO:0000256" key="10">
    <source>
        <dbReference type="ARBA" id="ARBA00023065"/>
    </source>
</evidence>
<proteinExistence type="inferred from homology"/>
<dbReference type="PIRSF" id="PIRSF006603">
    <property type="entry name" value="DinF"/>
    <property type="match status" value="1"/>
</dbReference>
<name>A0A413YYV6_9FIRM</name>
<evidence type="ECO:0000313" key="14">
    <source>
        <dbReference type="EMBL" id="RHC14238.1"/>
    </source>
</evidence>
<evidence type="ECO:0000256" key="2">
    <source>
        <dbReference type="ARBA" id="ARBA00004651"/>
    </source>
</evidence>
<feature type="transmembrane region" description="Helical" evidence="13">
    <location>
        <begin position="349"/>
        <end position="368"/>
    </location>
</feature>
<evidence type="ECO:0000256" key="11">
    <source>
        <dbReference type="ARBA" id="ARBA00023136"/>
    </source>
</evidence>
<comment type="subcellular location">
    <subcellularLocation>
        <location evidence="2">Cell membrane</location>
        <topology evidence="2">Multi-pass membrane protein</topology>
    </subcellularLocation>
</comment>
<dbReference type="PANTHER" id="PTHR43298">
    <property type="entry name" value="MULTIDRUG RESISTANCE PROTEIN NORM-RELATED"/>
    <property type="match status" value="1"/>
</dbReference>
<evidence type="ECO:0000256" key="9">
    <source>
        <dbReference type="ARBA" id="ARBA00022989"/>
    </source>
</evidence>
<protein>
    <recommendedName>
        <fullName evidence="4">Probable multidrug resistance protein NorM</fullName>
    </recommendedName>
    <alternativeName>
        <fullName evidence="12">Multidrug-efflux transporter</fullName>
    </alternativeName>
</protein>
<comment type="caution">
    <text evidence="14">The sequence shown here is derived from an EMBL/GenBank/DDBJ whole genome shotgun (WGS) entry which is preliminary data.</text>
</comment>
<evidence type="ECO:0000256" key="13">
    <source>
        <dbReference type="SAM" id="Phobius"/>
    </source>
</evidence>
<keyword evidence="8 13" id="KW-0812">Transmembrane</keyword>
<feature type="transmembrane region" description="Helical" evidence="13">
    <location>
        <begin position="313"/>
        <end position="337"/>
    </location>
</feature>
<dbReference type="EMBL" id="QSHM01000003">
    <property type="protein sequence ID" value="RHC14238.1"/>
    <property type="molecule type" value="Genomic_DNA"/>
</dbReference>
<feature type="transmembrane region" description="Helical" evidence="13">
    <location>
        <begin position="186"/>
        <end position="207"/>
    </location>
</feature>
<feature type="transmembrane region" description="Helical" evidence="13">
    <location>
        <begin position="84"/>
        <end position="105"/>
    </location>
</feature>
<feature type="transmembrane region" description="Helical" evidence="13">
    <location>
        <begin position="161"/>
        <end position="180"/>
    </location>
</feature>
<dbReference type="PANTHER" id="PTHR43298:SF2">
    <property type="entry name" value="FMN_FAD EXPORTER YEEO-RELATED"/>
    <property type="match status" value="1"/>
</dbReference>
<sequence>MFTSKDLKKLIIPLIFEQLLAVSVGFVDTFMVSIAGEAAVSGVALVDNISNLLIQILSALATGGAVVCSQYLGSKNIDMSKKSAGQLIFIMSTLSSLLMVISLIGNHGIINFIFGKIEKDVFESASIYFYITAVSYPFLGVYNAGAALFRSIGNSKISMNTSLIMNIINICGNALFIFVFNMGVAGVALATLISRIISAIIIIALMFKAESAIRIKSGRDFLPCPSIIRKILSIGLPSGLENGMFQIGKLSVSSLVSTFGTAAIAANSVANSVTMFANIPGNAIGMAMITVIGQCIGAKKPDEAKRYGKKLMFIAYAGILATNIIMTIVAVPVVGLFHLSPEATKTGLSLIHCFSLVAIFIWPLSFTMPNALRAAGDAKYTMMVSIFSMWAFRVGSSYLLGGTLGLGVLGVWFGMFIDWGFRSLAFLIRFLRGKWTQKAVI</sequence>
<evidence type="ECO:0000256" key="4">
    <source>
        <dbReference type="ARBA" id="ARBA00020268"/>
    </source>
</evidence>
<keyword evidence="7" id="KW-1003">Cell membrane</keyword>
<dbReference type="Pfam" id="PF01554">
    <property type="entry name" value="MatE"/>
    <property type="match status" value="2"/>
</dbReference>
<feature type="transmembrane region" description="Helical" evidence="13">
    <location>
        <begin position="20"/>
        <end position="46"/>
    </location>
</feature>
<dbReference type="GO" id="GO:0005886">
    <property type="term" value="C:plasma membrane"/>
    <property type="evidence" value="ECO:0007669"/>
    <property type="project" value="UniProtKB-SubCell"/>
</dbReference>
<dbReference type="InterPro" id="IPR002528">
    <property type="entry name" value="MATE_fam"/>
</dbReference>
<feature type="transmembrane region" description="Helical" evidence="13">
    <location>
        <begin position="125"/>
        <end position="149"/>
    </location>
</feature>
<comment type="similarity">
    <text evidence="3">Belongs to the multi antimicrobial extrusion (MATE) (TC 2.A.66.1) family.</text>
</comment>
<evidence type="ECO:0000256" key="12">
    <source>
        <dbReference type="ARBA" id="ARBA00031636"/>
    </source>
</evidence>
<reference evidence="14 15" key="1">
    <citation type="submission" date="2018-08" db="EMBL/GenBank/DDBJ databases">
        <title>A genome reference for cultivated species of the human gut microbiota.</title>
        <authorList>
            <person name="Zou Y."/>
            <person name="Xue W."/>
            <person name="Luo G."/>
        </authorList>
    </citation>
    <scope>NUCLEOTIDE SEQUENCE [LARGE SCALE GENOMIC DNA]</scope>
    <source>
        <strain evidence="14 15">AM37-3BH</strain>
    </source>
</reference>
<gene>
    <name evidence="14" type="ORF">DW858_04150</name>
</gene>
<dbReference type="AlphaFoldDB" id="A0A413YYV6"/>
<comment type="function">
    <text evidence="1">Multidrug efflux pump.</text>
</comment>
<keyword evidence="10" id="KW-0406">Ion transport</keyword>
<evidence type="ECO:0000256" key="7">
    <source>
        <dbReference type="ARBA" id="ARBA00022475"/>
    </source>
</evidence>
<keyword evidence="6" id="KW-0050">Antiport</keyword>
<dbReference type="GO" id="GO:0006811">
    <property type="term" value="P:monoatomic ion transport"/>
    <property type="evidence" value="ECO:0007669"/>
    <property type="project" value="UniProtKB-KW"/>
</dbReference>
<evidence type="ECO:0000256" key="1">
    <source>
        <dbReference type="ARBA" id="ARBA00003408"/>
    </source>
</evidence>
<feature type="transmembrane region" description="Helical" evidence="13">
    <location>
        <begin position="52"/>
        <end position="72"/>
    </location>
</feature>
<evidence type="ECO:0000256" key="6">
    <source>
        <dbReference type="ARBA" id="ARBA00022449"/>
    </source>
</evidence>
<dbReference type="NCBIfam" id="TIGR00797">
    <property type="entry name" value="matE"/>
    <property type="match status" value="1"/>
</dbReference>
<evidence type="ECO:0000256" key="5">
    <source>
        <dbReference type="ARBA" id="ARBA00022448"/>
    </source>
</evidence>
<dbReference type="Proteomes" id="UP000285844">
    <property type="component" value="Unassembled WGS sequence"/>
</dbReference>
<keyword evidence="5" id="KW-0813">Transport</keyword>
<evidence type="ECO:0000256" key="8">
    <source>
        <dbReference type="ARBA" id="ARBA00022692"/>
    </source>
</evidence>
<dbReference type="InterPro" id="IPR050222">
    <property type="entry name" value="MATE_MdtK"/>
</dbReference>
<keyword evidence="9 13" id="KW-1133">Transmembrane helix</keyword>
<dbReference type="GO" id="GO:0015297">
    <property type="term" value="F:antiporter activity"/>
    <property type="evidence" value="ECO:0007669"/>
    <property type="project" value="UniProtKB-KW"/>
</dbReference>
<dbReference type="CDD" id="cd13137">
    <property type="entry name" value="MATE_NorM_like"/>
    <property type="match status" value="1"/>
</dbReference>